<reference evidence="9 10" key="1">
    <citation type="submission" date="2015-01" db="EMBL/GenBank/DDBJ databases">
        <title>Draft genome of the acidophilic iron oxidizer Acidithrix ferrooxidans strain Py-F3.</title>
        <authorList>
            <person name="Poehlein A."/>
            <person name="Eisen S."/>
            <person name="Schloemann M."/>
            <person name="Johnson B.D."/>
            <person name="Daniel R."/>
            <person name="Muehling M."/>
        </authorList>
    </citation>
    <scope>NUCLEOTIDE SEQUENCE [LARGE SCALE GENOMIC DNA]</scope>
    <source>
        <strain evidence="9 10">Py-F3</strain>
    </source>
</reference>
<dbReference type="Pfam" id="PF04542">
    <property type="entry name" value="Sigma70_r2"/>
    <property type="match status" value="1"/>
</dbReference>
<keyword evidence="3" id="KW-0731">Sigma factor</keyword>
<feature type="compositionally biased region" description="Polar residues" evidence="6">
    <location>
        <begin position="208"/>
        <end position="225"/>
    </location>
</feature>
<dbReference type="GO" id="GO:0006352">
    <property type="term" value="P:DNA-templated transcription initiation"/>
    <property type="evidence" value="ECO:0007669"/>
    <property type="project" value="InterPro"/>
</dbReference>
<accession>A0A0D8HKG7</accession>
<gene>
    <name evidence="9" type="ORF">AXFE_15010</name>
</gene>
<feature type="compositionally biased region" description="Basic and acidic residues" evidence="6">
    <location>
        <begin position="190"/>
        <end position="207"/>
    </location>
</feature>
<keyword evidence="4" id="KW-0238">DNA-binding</keyword>
<dbReference type="EMBL" id="JXYS01000034">
    <property type="protein sequence ID" value="KJF17601.1"/>
    <property type="molecule type" value="Genomic_DNA"/>
</dbReference>
<dbReference type="AlphaFoldDB" id="A0A0D8HKG7"/>
<keyword evidence="2" id="KW-0805">Transcription regulation</keyword>
<dbReference type="InterPro" id="IPR013325">
    <property type="entry name" value="RNA_pol_sigma_r2"/>
</dbReference>
<dbReference type="STRING" id="1280514.AXFE_15010"/>
<evidence type="ECO:0000256" key="3">
    <source>
        <dbReference type="ARBA" id="ARBA00023082"/>
    </source>
</evidence>
<dbReference type="InterPro" id="IPR013324">
    <property type="entry name" value="RNA_pol_sigma_r3/r4-like"/>
</dbReference>
<evidence type="ECO:0000256" key="2">
    <source>
        <dbReference type="ARBA" id="ARBA00023015"/>
    </source>
</evidence>
<dbReference type="SUPFAM" id="SSF88946">
    <property type="entry name" value="Sigma2 domain of RNA polymerase sigma factors"/>
    <property type="match status" value="1"/>
</dbReference>
<feature type="region of interest" description="Disordered" evidence="6">
    <location>
        <begin position="1"/>
        <end position="27"/>
    </location>
</feature>
<comment type="caution">
    <text evidence="9">The sequence shown here is derived from an EMBL/GenBank/DDBJ whole genome shotgun (WGS) entry which is preliminary data.</text>
</comment>
<dbReference type="InterPro" id="IPR013249">
    <property type="entry name" value="RNA_pol_sigma70_r4_t2"/>
</dbReference>
<dbReference type="SUPFAM" id="SSF88659">
    <property type="entry name" value="Sigma3 and sigma4 domains of RNA polymerase sigma factors"/>
    <property type="match status" value="1"/>
</dbReference>
<evidence type="ECO:0000313" key="9">
    <source>
        <dbReference type="EMBL" id="KJF17601.1"/>
    </source>
</evidence>
<dbReference type="PANTHER" id="PTHR43133">
    <property type="entry name" value="RNA POLYMERASE ECF-TYPE SIGMA FACTO"/>
    <property type="match status" value="1"/>
</dbReference>
<evidence type="ECO:0000313" key="10">
    <source>
        <dbReference type="Proteomes" id="UP000032360"/>
    </source>
</evidence>
<dbReference type="Gene3D" id="1.10.10.10">
    <property type="entry name" value="Winged helix-like DNA-binding domain superfamily/Winged helix DNA-binding domain"/>
    <property type="match status" value="1"/>
</dbReference>
<feature type="domain" description="RNA polymerase sigma-70 region 2" evidence="7">
    <location>
        <begin position="37"/>
        <end position="102"/>
    </location>
</feature>
<name>A0A0D8HKG7_9ACTN</name>
<dbReference type="Proteomes" id="UP000032360">
    <property type="component" value="Unassembled WGS sequence"/>
</dbReference>
<dbReference type="InterPro" id="IPR007627">
    <property type="entry name" value="RNA_pol_sigma70_r2"/>
</dbReference>
<dbReference type="Pfam" id="PF08281">
    <property type="entry name" value="Sigma70_r4_2"/>
    <property type="match status" value="1"/>
</dbReference>
<protein>
    <submittedName>
        <fullName evidence="9">RNA polymerase sigma factor</fullName>
    </submittedName>
</protein>
<dbReference type="NCBIfam" id="TIGR02937">
    <property type="entry name" value="sigma70-ECF"/>
    <property type="match status" value="1"/>
</dbReference>
<dbReference type="CDD" id="cd06171">
    <property type="entry name" value="Sigma70_r4"/>
    <property type="match status" value="1"/>
</dbReference>
<evidence type="ECO:0000256" key="1">
    <source>
        <dbReference type="ARBA" id="ARBA00010641"/>
    </source>
</evidence>
<comment type="similarity">
    <text evidence="1">Belongs to the sigma-70 factor family. ECF subfamily.</text>
</comment>
<dbReference type="GO" id="GO:0016987">
    <property type="term" value="F:sigma factor activity"/>
    <property type="evidence" value="ECO:0007669"/>
    <property type="project" value="UniProtKB-KW"/>
</dbReference>
<evidence type="ECO:0000259" key="8">
    <source>
        <dbReference type="Pfam" id="PF08281"/>
    </source>
</evidence>
<keyword evidence="5" id="KW-0804">Transcription</keyword>
<evidence type="ECO:0000256" key="4">
    <source>
        <dbReference type="ARBA" id="ARBA00023125"/>
    </source>
</evidence>
<evidence type="ECO:0000256" key="5">
    <source>
        <dbReference type="ARBA" id="ARBA00023163"/>
    </source>
</evidence>
<proteinExistence type="inferred from homology"/>
<dbReference type="InterPro" id="IPR039425">
    <property type="entry name" value="RNA_pol_sigma-70-like"/>
</dbReference>
<keyword evidence="10" id="KW-1185">Reference proteome</keyword>
<feature type="domain" description="RNA polymerase sigma factor 70 region 4 type 2" evidence="8">
    <location>
        <begin position="123"/>
        <end position="174"/>
    </location>
</feature>
<dbReference type="GO" id="GO:0003677">
    <property type="term" value="F:DNA binding"/>
    <property type="evidence" value="ECO:0007669"/>
    <property type="project" value="UniProtKB-KW"/>
</dbReference>
<organism evidence="9 10">
    <name type="scientific">Acidithrix ferrooxidans</name>
    <dbReference type="NCBI Taxonomy" id="1280514"/>
    <lineage>
        <taxon>Bacteria</taxon>
        <taxon>Bacillati</taxon>
        <taxon>Actinomycetota</taxon>
        <taxon>Acidimicrobiia</taxon>
        <taxon>Acidimicrobiales</taxon>
        <taxon>Acidimicrobiaceae</taxon>
        <taxon>Acidithrix</taxon>
    </lineage>
</organism>
<feature type="region of interest" description="Disordered" evidence="6">
    <location>
        <begin position="185"/>
        <end position="234"/>
    </location>
</feature>
<evidence type="ECO:0000259" key="7">
    <source>
        <dbReference type="Pfam" id="PF04542"/>
    </source>
</evidence>
<dbReference type="InterPro" id="IPR036388">
    <property type="entry name" value="WH-like_DNA-bd_sf"/>
</dbReference>
<sequence>MNERPVRKLHPVSSDNEDGSTTSNGSGNENNGFARWYELFYPKLLATMVLVIGDLEEAKEVVDEACVRALIHWPKISKAERPEGWTYRVAYNVFRRRARRRTFERRFLNRQTKPFDLPAPAGEIWLLVNELPCRQREVVMLRYVGDLTEVEVADSLGITRGTVSRTLGAARQRLAADLAEPLTESGDIAKSNKDRGNHDDFQIENEQKNPSTQLPDETRQASKAQITKGAQCHD</sequence>
<dbReference type="Gene3D" id="1.10.1740.10">
    <property type="match status" value="1"/>
</dbReference>
<dbReference type="InterPro" id="IPR014284">
    <property type="entry name" value="RNA_pol_sigma-70_dom"/>
</dbReference>
<evidence type="ECO:0000256" key="6">
    <source>
        <dbReference type="SAM" id="MobiDB-lite"/>
    </source>
</evidence>
<dbReference type="PANTHER" id="PTHR43133:SF8">
    <property type="entry name" value="RNA POLYMERASE SIGMA FACTOR HI_1459-RELATED"/>
    <property type="match status" value="1"/>
</dbReference>